<comment type="caution">
    <text evidence="3">The sequence shown here is derived from an EMBL/GenBank/DDBJ whole genome shotgun (WGS) entry which is preliminary data.</text>
</comment>
<evidence type="ECO:0000259" key="2">
    <source>
        <dbReference type="Pfam" id="PF01609"/>
    </source>
</evidence>
<sequence>SLLESQKYTPLFFKELYFRRWKVETFYDEFKNKLKIEHFSGYSHQSILQDFFATLFVSNVQTLIVGDLAEEIKENNINKKYNYKINTNLSYGFMKNRIISMFLKEQNIKEVIEELKELFKNHLVPIRPNRSNKRDIGKYRNRIKPKVSKNQKDAL</sequence>
<feature type="non-terminal residue" evidence="3">
    <location>
        <position position="1"/>
    </location>
</feature>
<keyword evidence="4" id="KW-1185">Reference proteome</keyword>
<proteinExistence type="predicted"/>
<dbReference type="Proteomes" id="UP000007509">
    <property type="component" value="Unassembled WGS sequence"/>
</dbReference>
<feature type="region of interest" description="Disordered" evidence="1">
    <location>
        <begin position="130"/>
        <end position="155"/>
    </location>
</feature>
<reference evidence="3 4" key="1">
    <citation type="journal article" date="2012" name="J. Bacteriol.">
        <title>Twenty-one genome sequences from Pseudomonas species and 19 genome sequences from diverse bacteria isolated from the rhizosphere and endosphere of Populus deltoides.</title>
        <authorList>
            <person name="Brown S.D."/>
            <person name="Utturkar S.M."/>
            <person name="Klingeman D.M."/>
            <person name="Johnson C.M."/>
            <person name="Martin S.L."/>
            <person name="Land M.L."/>
            <person name="Lu T.Y."/>
            <person name="Schadt C.W."/>
            <person name="Doktycz M.J."/>
            <person name="Pelletier D.A."/>
        </authorList>
    </citation>
    <scope>NUCLEOTIDE SEQUENCE [LARGE SCALE GENOMIC DNA]</scope>
    <source>
        <strain evidence="3 4">CF314</strain>
    </source>
</reference>
<dbReference type="Pfam" id="PF01609">
    <property type="entry name" value="DDE_Tnp_1"/>
    <property type="match status" value="1"/>
</dbReference>
<dbReference type="GO" id="GO:0004803">
    <property type="term" value="F:transposase activity"/>
    <property type="evidence" value="ECO:0007669"/>
    <property type="project" value="InterPro"/>
</dbReference>
<dbReference type="GO" id="GO:0006313">
    <property type="term" value="P:DNA transposition"/>
    <property type="evidence" value="ECO:0007669"/>
    <property type="project" value="InterPro"/>
</dbReference>
<dbReference type="EMBL" id="AKJY01000096">
    <property type="protein sequence ID" value="EJL68357.1"/>
    <property type="molecule type" value="Genomic_DNA"/>
</dbReference>
<accession>J2SS11</accession>
<organism evidence="3 4">
    <name type="scientific">Chryseobacterium populi</name>
    <dbReference type="NCBI Taxonomy" id="1144316"/>
    <lineage>
        <taxon>Bacteria</taxon>
        <taxon>Pseudomonadati</taxon>
        <taxon>Bacteroidota</taxon>
        <taxon>Flavobacteriia</taxon>
        <taxon>Flavobacteriales</taxon>
        <taxon>Weeksellaceae</taxon>
        <taxon>Chryseobacterium group</taxon>
        <taxon>Chryseobacterium</taxon>
    </lineage>
</organism>
<dbReference type="AlphaFoldDB" id="J2SS11"/>
<dbReference type="RefSeq" id="WP_007846475.1">
    <property type="nucleotide sequence ID" value="NZ_AKJY01000096.1"/>
</dbReference>
<gene>
    <name evidence="3" type="ORF">PMI13_03738</name>
</gene>
<evidence type="ECO:0000256" key="1">
    <source>
        <dbReference type="SAM" id="MobiDB-lite"/>
    </source>
</evidence>
<feature type="compositionally biased region" description="Basic residues" evidence="1">
    <location>
        <begin position="139"/>
        <end position="149"/>
    </location>
</feature>
<feature type="domain" description="Transposase IS4-like" evidence="2">
    <location>
        <begin position="3"/>
        <end position="59"/>
    </location>
</feature>
<evidence type="ECO:0000313" key="3">
    <source>
        <dbReference type="EMBL" id="EJL68357.1"/>
    </source>
</evidence>
<evidence type="ECO:0000313" key="4">
    <source>
        <dbReference type="Proteomes" id="UP000007509"/>
    </source>
</evidence>
<dbReference type="GO" id="GO:0003677">
    <property type="term" value="F:DNA binding"/>
    <property type="evidence" value="ECO:0007669"/>
    <property type="project" value="InterPro"/>
</dbReference>
<name>J2SS11_9FLAO</name>
<dbReference type="PATRIC" id="fig|1144316.3.peg.3758"/>
<dbReference type="InterPro" id="IPR002559">
    <property type="entry name" value="Transposase_11"/>
</dbReference>
<protein>
    <recommendedName>
        <fullName evidence="2">Transposase IS4-like domain-containing protein</fullName>
    </recommendedName>
</protein>